<sequence>METPGKKRKKEFIAAIWKSMTKTGGCCGSGKNCGCSSQPDKSKKKTETKEKVKNERG</sequence>
<organism evidence="2 3">
    <name type="scientific">candidate division TA06 bacterium</name>
    <dbReference type="NCBI Taxonomy" id="2250710"/>
    <lineage>
        <taxon>Bacteria</taxon>
        <taxon>Bacteria division TA06</taxon>
    </lineage>
</organism>
<evidence type="ECO:0000313" key="2">
    <source>
        <dbReference type="EMBL" id="MBI4726255.1"/>
    </source>
</evidence>
<comment type="caution">
    <text evidence="2">The sequence shown here is derived from an EMBL/GenBank/DDBJ whole genome shotgun (WGS) entry which is preliminary data.</text>
</comment>
<gene>
    <name evidence="2" type="ORF">HY768_03350</name>
</gene>
<dbReference type="Proteomes" id="UP000736328">
    <property type="component" value="Unassembled WGS sequence"/>
</dbReference>
<protein>
    <submittedName>
        <fullName evidence="2">Uncharacterized protein</fullName>
    </submittedName>
</protein>
<feature type="compositionally biased region" description="Basic and acidic residues" evidence="1">
    <location>
        <begin position="45"/>
        <end position="57"/>
    </location>
</feature>
<dbReference type="EMBL" id="JACQXR010000039">
    <property type="protein sequence ID" value="MBI4726255.1"/>
    <property type="molecule type" value="Genomic_DNA"/>
</dbReference>
<proteinExistence type="predicted"/>
<accession>A0A933I9C3</accession>
<evidence type="ECO:0000256" key="1">
    <source>
        <dbReference type="SAM" id="MobiDB-lite"/>
    </source>
</evidence>
<name>A0A933I9C3_UNCT6</name>
<dbReference type="AlphaFoldDB" id="A0A933I9C3"/>
<evidence type="ECO:0000313" key="3">
    <source>
        <dbReference type="Proteomes" id="UP000736328"/>
    </source>
</evidence>
<feature type="region of interest" description="Disordered" evidence="1">
    <location>
        <begin position="28"/>
        <end position="57"/>
    </location>
</feature>
<reference evidence="2" key="1">
    <citation type="submission" date="2020-07" db="EMBL/GenBank/DDBJ databases">
        <title>Huge and variable diversity of episymbiotic CPR bacteria and DPANN archaea in groundwater ecosystems.</title>
        <authorList>
            <person name="He C.Y."/>
            <person name="Keren R."/>
            <person name="Whittaker M."/>
            <person name="Farag I.F."/>
            <person name="Doudna J."/>
            <person name="Cate J.H.D."/>
            <person name="Banfield J.F."/>
        </authorList>
    </citation>
    <scope>NUCLEOTIDE SEQUENCE</scope>
    <source>
        <strain evidence="2">NC_groundwater_1520_Pr4_B-0.1um_53_5</strain>
    </source>
</reference>